<comment type="function">
    <text evidence="15">Member of the two-component regulatory system HssS/HssR involved in intracellular heme homeostasis and tempering of staphylococcal virulence. HssS functions as a heme sensor histidine kinase which is autophosphorylated at a histidine residue and transfers its phosphate group to an aspartate residue of HssR. HssR/HssS activates the expression of hrtAB, an efflux pump, in response to extracellular heme, hemin, hemoglobin or blood.</text>
</comment>
<dbReference type="Pfam" id="PF00672">
    <property type="entry name" value="HAMP"/>
    <property type="match status" value="1"/>
</dbReference>
<keyword evidence="14 17" id="KW-0472">Membrane</keyword>
<comment type="subcellular location">
    <subcellularLocation>
        <location evidence="2">Cell membrane</location>
        <topology evidence="2">Multi-pass membrane protein</topology>
    </subcellularLocation>
</comment>
<dbReference type="InterPro" id="IPR050398">
    <property type="entry name" value="HssS/ArlS-like"/>
</dbReference>
<keyword evidence="7 17" id="KW-0812">Transmembrane</keyword>
<keyword evidence="6" id="KW-0808">Transferase</keyword>
<evidence type="ECO:0000256" key="17">
    <source>
        <dbReference type="SAM" id="Phobius"/>
    </source>
</evidence>
<dbReference type="InterPro" id="IPR005467">
    <property type="entry name" value="His_kinase_dom"/>
</dbReference>
<evidence type="ECO:0000256" key="15">
    <source>
        <dbReference type="ARBA" id="ARBA00037219"/>
    </source>
</evidence>
<keyword evidence="9 20" id="KW-0418">Kinase</keyword>
<dbReference type="PANTHER" id="PTHR45528">
    <property type="entry name" value="SENSOR HISTIDINE KINASE CPXA"/>
    <property type="match status" value="1"/>
</dbReference>
<feature type="domain" description="HAMP" evidence="19">
    <location>
        <begin position="172"/>
        <end position="224"/>
    </location>
</feature>
<evidence type="ECO:0000256" key="6">
    <source>
        <dbReference type="ARBA" id="ARBA00022679"/>
    </source>
</evidence>
<feature type="transmembrane region" description="Helical" evidence="17">
    <location>
        <begin position="6"/>
        <end position="32"/>
    </location>
</feature>
<dbReference type="Proteomes" id="UP001589619">
    <property type="component" value="Unassembled WGS sequence"/>
</dbReference>
<sequence length="456" mass="50386">MIKTLYVRVICTFLAVILFSLIVSFYIGLFVFKKEINQTGQNDMIAAGEEVIRLYEQLKPADREAFLASMVKLSAYPIHMYGLSGQVAYYGLKGTKSIQIGPEAVRQVLEGGVYRSSGDIAYIGVPFSYDGQPHAMFMQFSPQNENVMNRMIGFVLLLVLVIGSLCILIAARYLVKPVQALTRATKRLAKGDFEVAIQTKRADEIGELTQSFNEMASELKQFEQMRQDFVSNVSHEIQTPLTSISGFAIAMKHGDLVAESDRNYYLDIILAESERLSRLSDHLLNLASLDSQHHPFHAANYNLDEQIRQVVVTCEPQWSVKGLSIELELADAVKITADRDQMNQVWMNVLGNSIKFTPDGGRIEISLTRTPKEICFRIDDSGIGIAPEHLGHVFERFYKTDPSRNRNAGGNGLGLAIAKKIVTLHGGTIGIDSRLGSGTTVVVHLPNKPGGGGGML</sequence>
<keyword evidence="5" id="KW-0597">Phosphoprotein</keyword>
<evidence type="ECO:0000256" key="7">
    <source>
        <dbReference type="ARBA" id="ARBA00022692"/>
    </source>
</evidence>
<dbReference type="Gene3D" id="3.30.565.10">
    <property type="entry name" value="Histidine kinase-like ATPase, C-terminal domain"/>
    <property type="match status" value="1"/>
</dbReference>
<keyword evidence="11 17" id="KW-1133">Transmembrane helix</keyword>
<dbReference type="Pfam" id="PF00512">
    <property type="entry name" value="HisKA"/>
    <property type="match status" value="1"/>
</dbReference>
<dbReference type="EMBL" id="JBHMAG010000017">
    <property type="protein sequence ID" value="MFB9754979.1"/>
    <property type="molecule type" value="Genomic_DNA"/>
</dbReference>
<dbReference type="RefSeq" id="WP_344909078.1">
    <property type="nucleotide sequence ID" value="NZ_BAAAYO010000007.1"/>
</dbReference>
<name>A0ABV5W331_9BACL</name>
<organism evidence="20 21">
    <name type="scientific">Paenibacillus hodogayensis</name>
    <dbReference type="NCBI Taxonomy" id="279208"/>
    <lineage>
        <taxon>Bacteria</taxon>
        <taxon>Bacillati</taxon>
        <taxon>Bacillota</taxon>
        <taxon>Bacilli</taxon>
        <taxon>Bacillales</taxon>
        <taxon>Paenibacillaceae</taxon>
        <taxon>Paenibacillus</taxon>
    </lineage>
</organism>
<evidence type="ECO:0000256" key="9">
    <source>
        <dbReference type="ARBA" id="ARBA00022777"/>
    </source>
</evidence>
<dbReference type="InterPro" id="IPR036890">
    <property type="entry name" value="HATPase_C_sf"/>
</dbReference>
<dbReference type="InterPro" id="IPR003660">
    <property type="entry name" value="HAMP_dom"/>
</dbReference>
<keyword evidence="21" id="KW-1185">Reference proteome</keyword>
<keyword evidence="10" id="KW-0067">ATP-binding</keyword>
<dbReference type="PROSITE" id="PS50885">
    <property type="entry name" value="HAMP"/>
    <property type="match status" value="1"/>
</dbReference>
<dbReference type="PRINTS" id="PR00344">
    <property type="entry name" value="BCTRLSENSOR"/>
</dbReference>
<evidence type="ECO:0000256" key="5">
    <source>
        <dbReference type="ARBA" id="ARBA00022553"/>
    </source>
</evidence>
<dbReference type="InterPro" id="IPR003661">
    <property type="entry name" value="HisK_dim/P_dom"/>
</dbReference>
<comment type="catalytic activity">
    <reaction evidence="1">
        <text>ATP + protein L-histidine = ADP + protein N-phospho-L-histidine.</text>
        <dbReference type="EC" id="2.7.13.3"/>
    </reaction>
</comment>
<evidence type="ECO:0000256" key="1">
    <source>
        <dbReference type="ARBA" id="ARBA00000085"/>
    </source>
</evidence>
<evidence type="ECO:0000256" key="3">
    <source>
        <dbReference type="ARBA" id="ARBA00012438"/>
    </source>
</evidence>
<dbReference type="CDD" id="cd00075">
    <property type="entry name" value="HATPase"/>
    <property type="match status" value="1"/>
</dbReference>
<dbReference type="Pfam" id="PF02518">
    <property type="entry name" value="HATPase_c"/>
    <property type="match status" value="1"/>
</dbReference>
<evidence type="ECO:0000259" key="18">
    <source>
        <dbReference type="PROSITE" id="PS50109"/>
    </source>
</evidence>
<reference evidence="20 21" key="1">
    <citation type="submission" date="2024-09" db="EMBL/GenBank/DDBJ databases">
        <authorList>
            <person name="Sun Q."/>
            <person name="Mori K."/>
        </authorList>
    </citation>
    <scope>NUCLEOTIDE SEQUENCE [LARGE SCALE GENOMIC DNA]</scope>
    <source>
        <strain evidence="20 21">JCM 12520</strain>
    </source>
</reference>
<feature type="domain" description="Histidine kinase" evidence="18">
    <location>
        <begin position="232"/>
        <end position="449"/>
    </location>
</feature>
<evidence type="ECO:0000313" key="20">
    <source>
        <dbReference type="EMBL" id="MFB9754979.1"/>
    </source>
</evidence>
<dbReference type="Gene3D" id="1.10.287.130">
    <property type="match status" value="1"/>
</dbReference>
<keyword evidence="4" id="KW-1003">Cell membrane</keyword>
<gene>
    <name evidence="20" type="ORF">ACFFNY_25680</name>
</gene>
<evidence type="ECO:0000259" key="19">
    <source>
        <dbReference type="PROSITE" id="PS50885"/>
    </source>
</evidence>
<dbReference type="InterPro" id="IPR036097">
    <property type="entry name" value="HisK_dim/P_sf"/>
</dbReference>
<keyword evidence="8" id="KW-0547">Nucleotide-binding</keyword>
<dbReference type="PANTHER" id="PTHR45528:SF11">
    <property type="entry name" value="HISTIDINE KINASE"/>
    <property type="match status" value="1"/>
</dbReference>
<evidence type="ECO:0000256" key="2">
    <source>
        <dbReference type="ARBA" id="ARBA00004651"/>
    </source>
</evidence>
<feature type="transmembrane region" description="Helical" evidence="17">
    <location>
        <begin position="151"/>
        <end position="175"/>
    </location>
</feature>
<keyword evidence="13" id="KW-0843">Virulence</keyword>
<protein>
    <recommendedName>
        <fullName evidence="16">Heme sensor protein HssS</fullName>
        <ecNumber evidence="3">2.7.13.3</ecNumber>
    </recommendedName>
</protein>
<evidence type="ECO:0000256" key="11">
    <source>
        <dbReference type="ARBA" id="ARBA00022989"/>
    </source>
</evidence>
<dbReference type="SMART" id="SM00388">
    <property type="entry name" value="HisKA"/>
    <property type="match status" value="1"/>
</dbReference>
<evidence type="ECO:0000256" key="8">
    <source>
        <dbReference type="ARBA" id="ARBA00022741"/>
    </source>
</evidence>
<dbReference type="SUPFAM" id="SSF55874">
    <property type="entry name" value="ATPase domain of HSP90 chaperone/DNA topoisomerase II/histidine kinase"/>
    <property type="match status" value="1"/>
</dbReference>
<dbReference type="InterPro" id="IPR003594">
    <property type="entry name" value="HATPase_dom"/>
</dbReference>
<dbReference type="SUPFAM" id="SSF47384">
    <property type="entry name" value="Homodimeric domain of signal transducing histidine kinase"/>
    <property type="match status" value="1"/>
</dbReference>
<dbReference type="InterPro" id="IPR004358">
    <property type="entry name" value="Sig_transdc_His_kin-like_C"/>
</dbReference>
<comment type="caution">
    <text evidence="20">The sequence shown here is derived from an EMBL/GenBank/DDBJ whole genome shotgun (WGS) entry which is preliminary data.</text>
</comment>
<dbReference type="PROSITE" id="PS50109">
    <property type="entry name" value="HIS_KIN"/>
    <property type="match status" value="1"/>
</dbReference>
<accession>A0ABV5W331</accession>
<dbReference type="SUPFAM" id="SSF158472">
    <property type="entry name" value="HAMP domain-like"/>
    <property type="match status" value="1"/>
</dbReference>
<dbReference type="GO" id="GO:0016301">
    <property type="term" value="F:kinase activity"/>
    <property type="evidence" value="ECO:0007669"/>
    <property type="project" value="UniProtKB-KW"/>
</dbReference>
<evidence type="ECO:0000256" key="13">
    <source>
        <dbReference type="ARBA" id="ARBA00023026"/>
    </source>
</evidence>
<dbReference type="SMART" id="SM00304">
    <property type="entry name" value="HAMP"/>
    <property type="match status" value="1"/>
</dbReference>
<dbReference type="CDD" id="cd00082">
    <property type="entry name" value="HisKA"/>
    <property type="match status" value="1"/>
</dbReference>
<proteinExistence type="predicted"/>
<evidence type="ECO:0000256" key="12">
    <source>
        <dbReference type="ARBA" id="ARBA00023012"/>
    </source>
</evidence>
<dbReference type="CDD" id="cd06225">
    <property type="entry name" value="HAMP"/>
    <property type="match status" value="1"/>
</dbReference>
<dbReference type="SMART" id="SM00387">
    <property type="entry name" value="HATPase_c"/>
    <property type="match status" value="1"/>
</dbReference>
<evidence type="ECO:0000256" key="14">
    <source>
        <dbReference type="ARBA" id="ARBA00023136"/>
    </source>
</evidence>
<evidence type="ECO:0000256" key="16">
    <source>
        <dbReference type="ARBA" id="ARBA00040841"/>
    </source>
</evidence>
<keyword evidence="12" id="KW-0902">Two-component regulatory system</keyword>
<evidence type="ECO:0000256" key="10">
    <source>
        <dbReference type="ARBA" id="ARBA00022840"/>
    </source>
</evidence>
<dbReference type="EC" id="2.7.13.3" evidence="3"/>
<dbReference type="Gene3D" id="6.10.340.10">
    <property type="match status" value="1"/>
</dbReference>
<evidence type="ECO:0000256" key="4">
    <source>
        <dbReference type="ARBA" id="ARBA00022475"/>
    </source>
</evidence>
<evidence type="ECO:0000313" key="21">
    <source>
        <dbReference type="Proteomes" id="UP001589619"/>
    </source>
</evidence>